<keyword evidence="6" id="KW-0949">S-adenosyl-L-methionine</keyword>
<dbReference type="KEGG" id="iag:Igag_0007"/>
<comment type="subcellular location">
    <subcellularLocation>
        <location evidence="1">Cytoplasm</location>
    </subcellularLocation>
</comment>
<evidence type="ECO:0000256" key="7">
    <source>
        <dbReference type="ARBA" id="ARBA00022694"/>
    </source>
</evidence>
<evidence type="ECO:0000256" key="3">
    <source>
        <dbReference type="ARBA" id="ARBA00022555"/>
    </source>
</evidence>
<keyword evidence="17" id="KW-1185">Reference proteome</keyword>
<keyword evidence="7" id="KW-0819">tRNA processing</keyword>
<keyword evidence="14" id="KW-0472">Membrane</keyword>
<dbReference type="AlphaFoldDB" id="E0SP42"/>
<gene>
    <name evidence="16" type="ordered locus">Igag_0007</name>
</gene>
<dbReference type="InterPro" id="IPR029063">
    <property type="entry name" value="SAM-dependent_MTases_sf"/>
</dbReference>
<dbReference type="STRING" id="583356.Igag_0007"/>
<evidence type="ECO:0000256" key="2">
    <source>
        <dbReference type="ARBA" id="ARBA00022490"/>
    </source>
</evidence>
<evidence type="ECO:0000256" key="9">
    <source>
        <dbReference type="ARBA" id="ARBA00051883"/>
    </source>
</evidence>
<reference evidence="16 17" key="1">
    <citation type="journal article" date="2010" name="Stand. Genomic Sci.">
        <title>Complete genome sequence of Ignisphaera aggregans type strain (AQ1.S1).</title>
        <authorList>
            <person name="Goker M."/>
            <person name="Held B."/>
            <person name="Lapidus A."/>
            <person name="Nolan M."/>
            <person name="Spring S."/>
            <person name="Yasawong M."/>
            <person name="Lucas S."/>
            <person name="Glavina Del Rio T."/>
            <person name="Tice H."/>
            <person name="Cheng J.F."/>
            <person name="Goodwin L."/>
            <person name="Tapia R."/>
            <person name="Pitluck S."/>
            <person name="Liolios K."/>
            <person name="Ivanova N."/>
            <person name="Mavromatis K."/>
            <person name="Mikhailova N."/>
            <person name="Pati A."/>
            <person name="Chen A."/>
            <person name="Palaniappan K."/>
            <person name="Brambilla E."/>
            <person name="Land M."/>
            <person name="Hauser L."/>
            <person name="Chang Y.J."/>
            <person name="Jeffries C.D."/>
            <person name="Brettin T."/>
            <person name="Detter J.C."/>
            <person name="Han C."/>
            <person name="Rohde M."/>
            <person name="Sikorski J."/>
            <person name="Woyke T."/>
            <person name="Bristow J."/>
            <person name="Eisen J.A."/>
            <person name="Markowitz V."/>
            <person name="Hugenholtz P."/>
            <person name="Kyrpides N.C."/>
            <person name="Klenk H.P."/>
        </authorList>
    </citation>
    <scope>NUCLEOTIDE SEQUENCE [LARGE SCALE GENOMIC DNA]</scope>
    <source>
        <strain evidence="17">DSM 17230 / JCM 13409 / AQ1.S1</strain>
    </source>
</reference>
<sequence length="343" mass="39169">MSMNKNRYFIARLAGDIASLSYSELISIISGEGYEITDSIRIDEFVIFRTMEKAINILIKRASTIVELGILIDIVSDIDEVLKLVLEYYDKGSGVCIDIDSIRGFGKEEGLLLYRKLVERGFTRYRNCTRKIRAVFLLGMILVYEIILRRRIALYSDREPHKRPYYRPGTMKPVLARLLINLAKISTERHDTILDPFCGVGGIAIEACLMGFRVYCSDIDMRMVLGSKINSISYKCDNMIDIILSDATLSPYRYNVINAIVTDPPYGIQTVPRSQSMENLLKGFIRNASDALKSGRFMVFAVPLQYADYTEEVLYDNSFNIAEKHLNKVHSSLTRVIYVVQRK</sequence>
<evidence type="ECO:0000256" key="11">
    <source>
        <dbReference type="ARBA" id="ARBA00061338"/>
    </source>
</evidence>
<dbReference type="GO" id="GO:0005737">
    <property type="term" value="C:cytoplasm"/>
    <property type="evidence" value="ECO:0007669"/>
    <property type="project" value="UniProtKB-SubCell"/>
</dbReference>
<protein>
    <recommendedName>
        <fullName evidence="12">tRNA (guanine(10)-N(2))-dimethyltransferase</fullName>
        <ecNumber evidence="12">2.1.1.213</ecNumber>
    </recommendedName>
    <alternativeName>
        <fullName evidence="13">tRNA:G10 dimethyltransferase</fullName>
    </alternativeName>
</protein>
<keyword evidence="8" id="KW-0694">RNA-binding</keyword>
<evidence type="ECO:0000256" key="5">
    <source>
        <dbReference type="ARBA" id="ARBA00022679"/>
    </source>
</evidence>
<dbReference type="PANTHER" id="PTHR14911:SF21">
    <property type="entry name" value="N2-METHYLGUANOSINE TRNA METHYLTRANSFERASE"/>
    <property type="match status" value="1"/>
</dbReference>
<keyword evidence="14" id="KW-1133">Transmembrane helix</keyword>
<evidence type="ECO:0000259" key="15">
    <source>
        <dbReference type="Pfam" id="PF01170"/>
    </source>
</evidence>
<comment type="catalytic activity">
    <reaction evidence="9">
        <text>guanosine(10) in tRNA + 2 S-adenosyl-L-methionine = N(2)-dimethylguanosine(10) in tRNA + 2 S-adenosyl-L-homocysteine + 2 H(+)</text>
        <dbReference type="Rhea" id="RHEA:43124"/>
        <dbReference type="Rhea" id="RHEA-COMP:10355"/>
        <dbReference type="Rhea" id="RHEA-COMP:10358"/>
        <dbReference type="ChEBI" id="CHEBI:15378"/>
        <dbReference type="ChEBI" id="CHEBI:57856"/>
        <dbReference type="ChEBI" id="CHEBI:59789"/>
        <dbReference type="ChEBI" id="CHEBI:74269"/>
        <dbReference type="ChEBI" id="CHEBI:74513"/>
        <dbReference type="EC" id="2.1.1.213"/>
    </reaction>
</comment>
<feature type="domain" description="Ribosomal RNA large subunit methyltransferase K/L-like methyltransferase" evidence="15">
    <location>
        <begin position="160"/>
        <end position="336"/>
    </location>
</feature>
<accession>E0SP42</accession>
<proteinExistence type="inferred from homology"/>
<keyword evidence="5" id="KW-0808">Transferase</keyword>
<evidence type="ECO:0000256" key="10">
    <source>
        <dbReference type="ARBA" id="ARBA00054380"/>
    </source>
</evidence>
<dbReference type="GO" id="GO:0030488">
    <property type="term" value="P:tRNA methylation"/>
    <property type="evidence" value="ECO:0007669"/>
    <property type="project" value="TreeGrafter"/>
</dbReference>
<dbReference type="GO" id="GO:0160101">
    <property type="term" value="F:tRNA (guanine(10)-N2)-dimethyltransferase activity"/>
    <property type="evidence" value="ECO:0007669"/>
    <property type="project" value="UniProtKB-EC"/>
</dbReference>
<organism evidence="16 17">
    <name type="scientific">Ignisphaera aggregans (strain DSM 17230 / JCM 13409 / AQ1.S1)</name>
    <dbReference type="NCBI Taxonomy" id="583356"/>
    <lineage>
        <taxon>Archaea</taxon>
        <taxon>Thermoproteota</taxon>
        <taxon>Thermoprotei</taxon>
        <taxon>Desulfurococcales</taxon>
        <taxon>Desulfurococcaceae</taxon>
        <taxon>Ignisphaera</taxon>
    </lineage>
</organism>
<dbReference type="PROSITE" id="PS00092">
    <property type="entry name" value="N6_MTASE"/>
    <property type="match status" value="1"/>
</dbReference>
<evidence type="ECO:0000256" key="6">
    <source>
        <dbReference type="ARBA" id="ARBA00022691"/>
    </source>
</evidence>
<feature type="transmembrane region" description="Helical" evidence="14">
    <location>
        <begin position="132"/>
        <end position="148"/>
    </location>
</feature>
<dbReference type="EC" id="2.1.1.213" evidence="12"/>
<comment type="function">
    <text evidence="10">Catalyzes the adenosylmethionine-dependent methylation of the exocyclic amino group (N(2)) of guanosine at position 10 of various tRNAs. Acts via a two-step process that leads to the formation of either N(2)-monomethyl (m(2)G) or N(2)-dimethylguanosine (m(2)(2)G).</text>
</comment>
<evidence type="ECO:0000256" key="4">
    <source>
        <dbReference type="ARBA" id="ARBA00022603"/>
    </source>
</evidence>
<dbReference type="Pfam" id="PF01170">
    <property type="entry name" value="UPF0020"/>
    <property type="match status" value="1"/>
</dbReference>
<dbReference type="FunFam" id="3.40.50.150:FF:000251">
    <property type="entry name" value="Putative RNA methylase"/>
    <property type="match status" value="1"/>
</dbReference>
<keyword evidence="3" id="KW-0820">tRNA-binding</keyword>
<dbReference type="CDD" id="cd02440">
    <property type="entry name" value="AdoMet_MTases"/>
    <property type="match status" value="1"/>
</dbReference>
<dbReference type="HOGENOM" id="CLU_057819_1_0_2"/>
<keyword evidence="2" id="KW-0963">Cytoplasm</keyword>
<dbReference type="BioCyc" id="IAGG583356:GHAH-8-MONOMER"/>
<dbReference type="PANTHER" id="PTHR14911">
    <property type="entry name" value="THUMP DOMAIN-CONTAINING"/>
    <property type="match status" value="1"/>
</dbReference>
<dbReference type="InterPro" id="IPR000241">
    <property type="entry name" value="RlmKL-like_Mtase"/>
</dbReference>
<evidence type="ECO:0000313" key="17">
    <source>
        <dbReference type="Proteomes" id="UP000001304"/>
    </source>
</evidence>
<dbReference type="Gene3D" id="3.40.50.150">
    <property type="entry name" value="Vaccinia Virus protein VP39"/>
    <property type="match status" value="1"/>
</dbReference>
<dbReference type="SUPFAM" id="SSF53335">
    <property type="entry name" value="S-adenosyl-L-methionine-dependent methyltransferases"/>
    <property type="match status" value="1"/>
</dbReference>
<dbReference type="PRINTS" id="PR00507">
    <property type="entry name" value="N12N6MTFRASE"/>
</dbReference>
<evidence type="ECO:0000256" key="13">
    <source>
        <dbReference type="ARBA" id="ARBA00082665"/>
    </source>
</evidence>
<dbReference type="GO" id="GO:0000049">
    <property type="term" value="F:tRNA binding"/>
    <property type="evidence" value="ECO:0007669"/>
    <property type="project" value="UniProtKB-KW"/>
</dbReference>
<evidence type="ECO:0000256" key="8">
    <source>
        <dbReference type="ARBA" id="ARBA00022884"/>
    </source>
</evidence>
<evidence type="ECO:0000256" key="12">
    <source>
        <dbReference type="ARBA" id="ARBA00066936"/>
    </source>
</evidence>
<evidence type="ECO:0000256" key="14">
    <source>
        <dbReference type="SAM" id="Phobius"/>
    </source>
</evidence>
<evidence type="ECO:0000313" key="16">
    <source>
        <dbReference type="EMBL" id="ADM26860.1"/>
    </source>
</evidence>
<dbReference type="Proteomes" id="UP000001304">
    <property type="component" value="Chromosome"/>
</dbReference>
<name>E0SP42_IGNAA</name>
<dbReference type="InterPro" id="IPR002052">
    <property type="entry name" value="DNA_methylase_N6_adenine_CS"/>
</dbReference>
<keyword evidence="14" id="KW-0812">Transmembrane</keyword>
<dbReference type="EMBL" id="CP002098">
    <property type="protein sequence ID" value="ADM26860.1"/>
    <property type="molecule type" value="Genomic_DNA"/>
</dbReference>
<evidence type="ECO:0000256" key="1">
    <source>
        <dbReference type="ARBA" id="ARBA00004496"/>
    </source>
</evidence>
<comment type="similarity">
    <text evidence="11">Belongs to the methyltransferase superfamily. Trm-G10 family.</text>
</comment>
<keyword evidence="4 16" id="KW-0489">Methyltransferase</keyword>